<dbReference type="GeneID" id="85318026"/>
<dbReference type="AlphaFoldDB" id="A0AA40A493"/>
<gene>
    <name evidence="2" type="ORF">B0T26DRAFT_390116</name>
</gene>
<protein>
    <submittedName>
        <fullName evidence="2">Uncharacterized protein</fullName>
    </submittedName>
</protein>
<dbReference type="EMBL" id="JAUIRO010000006">
    <property type="protein sequence ID" value="KAK0709001.1"/>
    <property type="molecule type" value="Genomic_DNA"/>
</dbReference>
<dbReference type="RefSeq" id="XP_060292305.1">
    <property type="nucleotide sequence ID" value="XM_060434756.1"/>
</dbReference>
<evidence type="ECO:0000256" key="1">
    <source>
        <dbReference type="SAM" id="MobiDB-lite"/>
    </source>
</evidence>
<feature type="region of interest" description="Disordered" evidence="1">
    <location>
        <begin position="1"/>
        <end position="22"/>
    </location>
</feature>
<keyword evidence="3" id="KW-1185">Reference proteome</keyword>
<evidence type="ECO:0000313" key="2">
    <source>
        <dbReference type="EMBL" id="KAK0709001.1"/>
    </source>
</evidence>
<dbReference type="Proteomes" id="UP001172101">
    <property type="component" value="Unassembled WGS sequence"/>
</dbReference>
<name>A0AA40A493_9PEZI</name>
<organism evidence="2 3">
    <name type="scientific">Lasiosphaeria miniovina</name>
    <dbReference type="NCBI Taxonomy" id="1954250"/>
    <lineage>
        <taxon>Eukaryota</taxon>
        <taxon>Fungi</taxon>
        <taxon>Dikarya</taxon>
        <taxon>Ascomycota</taxon>
        <taxon>Pezizomycotina</taxon>
        <taxon>Sordariomycetes</taxon>
        <taxon>Sordariomycetidae</taxon>
        <taxon>Sordariales</taxon>
        <taxon>Lasiosphaeriaceae</taxon>
        <taxon>Lasiosphaeria</taxon>
    </lineage>
</organism>
<feature type="compositionally biased region" description="Polar residues" evidence="1">
    <location>
        <begin position="10"/>
        <end position="22"/>
    </location>
</feature>
<reference evidence="2" key="1">
    <citation type="submission" date="2023-06" db="EMBL/GenBank/DDBJ databases">
        <title>Genome-scale phylogeny and comparative genomics of the fungal order Sordariales.</title>
        <authorList>
            <consortium name="Lawrence Berkeley National Laboratory"/>
            <person name="Hensen N."/>
            <person name="Bonometti L."/>
            <person name="Westerberg I."/>
            <person name="Brannstrom I.O."/>
            <person name="Guillou S."/>
            <person name="Cros-Aarteil S."/>
            <person name="Calhoun S."/>
            <person name="Haridas S."/>
            <person name="Kuo A."/>
            <person name="Mondo S."/>
            <person name="Pangilinan J."/>
            <person name="Riley R."/>
            <person name="LaButti K."/>
            <person name="Andreopoulos B."/>
            <person name="Lipzen A."/>
            <person name="Chen C."/>
            <person name="Yanf M."/>
            <person name="Daum C."/>
            <person name="Ng V."/>
            <person name="Clum A."/>
            <person name="Steindorff A."/>
            <person name="Ohm R."/>
            <person name="Martin F."/>
            <person name="Silar P."/>
            <person name="Natvig D."/>
            <person name="Lalanne C."/>
            <person name="Gautier V."/>
            <person name="Ament-velasquez S.L."/>
            <person name="Kruys A."/>
            <person name="Hutchinson M.I."/>
            <person name="Powell A.J."/>
            <person name="Barry K."/>
            <person name="Miller A.N."/>
            <person name="Grigoriev I.V."/>
            <person name="Debuchy R."/>
            <person name="Gladieux P."/>
            <person name="Thoren M.H."/>
            <person name="Johannesson H."/>
        </authorList>
    </citation>
    <scope>NUCLEOTIDE SEQUENCE</scope>
    <source>
        <strain evidence="2">SMH2392-1A</strain>
    </source>
</reference>
<accession>A0AA40A493</accession>
<sequence>MPIFHRQALDQPNSREPSSPQGLSLVKQILGEVIFQSVRRDRRSMRLGETMTITTFIPGALRDCCGC</sequence>
<proteinExistence type="predicted"/>
<evidence type="ECO:0000313" key="3">
    <source>
        <dbReference type="Proteomes" id="UP001172101"/>
    </source>
</evidence>
<comment type="caution">
    <text evidence="2">The sequence shown here is derived from an EMBL/GenBank/DDBJ whole genome shotgun (WGS) entry which is preliminary data.</text>
</comment>